<feature type="region of interest" description="Disordered" evidence="1">
    <location>
        <begin position="44"/>
        <end position="92"/>
    </location>
</feature>
<evidence type="ECO:0000313" key="2">
    <source>
        <dbReference type="EMBL" id="KAK4412971.1"/>
    </source>
</evidence>
<reference evidence="2" key="2">
    <citation type="journal article" date="2024" name="Plant">
        <title>Genomic evolution and insights into agronomic trait innovations of Sesamum species.</title>
        <authorList>
            <person name="Miao H."/>
            <person name="Wang L."/>
            <person name="Qu L."/>
            <person name="Liu H."/>
            <person name="Sun Y."/>
            <person name="Le M."/>
            <person name="Wang Q."/>
            <person name="Wei S."/>
            <person name="Zheng Y."/>
            <person name="Lin W."/>
            <person name="Duan Y."/>
            <person name="Cao H."/>
            <person name="Xiong S."/>
            <person name="Wang X."/>
            <person name="Wei L."/>
            <person name="Li C."/>
            <person name="Ma Q."/>
            <person name="Ju M."/>
            <person name="Zhao R."/>
            <person name="Li G."/>
            <person name="Mu C."/>
            <person name="Tian Q."/>
            <person name="Mei H."/>
            <person name="Zhang T."/>
            <person name="Gao T."/>
            <person name="Zhang H."/>
        </authorList>
    </citation>
    <scope>NUCLEOTIDE SEQUENCE</scope>
    <source>
        <strain evidence="2">3651</strain>
    </source>
</reference>
<dbReference type="EMBL" id="JACGWO010000013">
    <property type="protein sequence ID" value="KAK4412971.1"/>
    <property type="molecule type" value="Genomic_DNA"/>
</dbReference>
<gene>
    <name evidence="2" type="ORF">Salat_2944300</name>
</gene>
<dbReference type="Proteomes" id="UP001293254">
    <property type="component" value="Unassembled WGS sequence"/>
</dbReference>
<evidence type="ECO:0000313" key="3">
    <source>
        <dbReference type="Proteomes" id="UP001293254"/>
    </source>
</evidence>
<sequence length="103" mass="11213">MIGFCARFFKRNVGKNKDSESTSTSGNQMVTSDYHYHHLQQPVHQNHGLPNSIHSPGMLPTPDNYLIMPSNASVPTAGQAESRPLSGYSSKNGCDVPKLGVEL</sequence>
<reference evidence="2" key="1">
    <citation type="submission" date="2020-06" db="EMBL/GenBank/DDBJ databases">
        <authorList>
            <person name="Li T."/>
            <person name="Hu X."/>
            <person name="Zhang T."/>
            <person name="Song X."/>
            <person name="Zhang H."/>
            <person name="Dai N."/>
            <person name="Sheng W."/>
            <person name="Hou X."/>
            <person name="Wei L."/>
        </authorList>
    </citation>
    <scope>NUCLEOTIDE SEQUENCE</scope>
    <source>
        <strain evidence="2">3651</strain>
        <tissue evidence="2">Leaf</tissue>
    </source>
</reference>
<dbReference type="AlphaFoldDB" id="A0AAE2C8K2"/>
<evidence type="ECO:0000256" key="1">
    <source>
        <dbReference type="SAM" id="MobiDB-lite"/>
    </source>
</evidence>
<organism evidence="2 3">
    <name type="scientific">Sesamum alatum</name>
    <dbReference type="NCBI Taxonomy" id="300844"/>
    <lineage>
        <taxon>Eukaryota</taxon>
        <taxon>Viridiplantae</taxon>
        <taxon>Streptophyta</taxon>
        <taxon>Embryophyta</taxon>
        <taxon>Tracheophyta</taxon>
        <taxon>Spermatophyta</taxon>
        <taxon>Magnoliopsida</taxon>
        <taxon>eudicotyledons</taxon>
        <taxon>Gunneridae</taxon>
        <taxon>Pentapetalae</taxon>
        <taxon>asterids</taxon>
        <taxon>lamiids</taxon>
        <taxon>Lamiales</taxon>
        <taxon>Pedaliaceae</taxon>
        <taxon>Sesamum</taxon>
    </lineage>
</organism>
<name>A0AAE2C8K2_9LAMI</name>
<feature type="compositionally biased region" description="Polar residues" evidence="1">
    <location>
        <begin position="44"/>
        <end position="54"/>
    </location>
</feature>
<accession>A0AAE2C8K2</accession>
<comment type="caution">
    <text evidence="2">The sequence shown here is derived from an EMBL/GenBank/DDBJ whole genome shotgun (WGS) entry which is preliminary data.</text>
</comment>
<protein>
    <submittedName>
        <fullName evidence="2">Uncharacterized protein</fullName>
    </submittedName>
</protein>
<proteinExistence type="predicted"/>
<keyword evidence="3" id="KW-1185">Reference proteome</keyword>